<dbReference type="eggNOG" id="KOG1246">
    <property type="taxonomic scope" value="Eukaryota"/>
</dbReference>
<keyword evidence="6" id="KW-0156">Chromatin regulator</keyword>
<keyword evidence="3" id="KW-0597">Phosphoprotein</keyword>
<evidence type="ECO:0000256" key="10">
    <source>
        <dbReference type="ARBA" id="ARBA00023242"/>
    </source>
</evidence>
<dbReference type="PANTHER" id="PTHR14017:SF1">
    <property type="entry name" value="LD02225P"/>
    <property type="match status" value="1"/>
</dbReference>
<evidence type="ECO:0000256" key="5">
    <source>
        <dbReference type="ARBA" id="ARBA00022833"/>
    </source>
</evidence>
<dbReference type="InterPro" id="IPR048560">
    <property type="entry name" value="KDM6A_B-like_GATAL"/>
</dbReference>
<dbReference type="GO" id="GO:0010468">
    <property type="term" value="P:regulation of gene expression"/>
    <property type="evidence" value="ECO:0007669"/>
    <property type="project" value="TreeGrafter"/>
</dbReference>
<protein>
    <submittedName>
        <fullName evidence="14">CBN-UTX-1 protein</fullName>
    </submittedName>
</protein>
<dbReference type="Pfam" id="PF02373">
    <property type="entry name" value="JmjC"/>
    <property type="match status" value="1"/>
</dbReference>
<evidence type="ECO:0000313" key="15">
    <source>
        <dbReference type="Proteomes" id="UP000008068"/>
    </source>
</evidence>
<dbReference type="InterPro" id="IPR019734">
    <property type="entry name" value="TPR_rpt"/>
</dbReference>
<keyword evidence="9" id="KW-0408">Iron</keyword>
<feature type="repeat" description="TPR" evidence="12">
    <location>
        <begin position="378"/>
        <end position="411"/>
    </location>
</feature>
<evidence type="ECO:0000256" key="3">
    <source>
        <dbReference type="ARBA" id="ARBA00022553"/>
    </source>
</evidence>
<organism evidence="15">
    <name type="scientific">Caenorhabditis brenneri</name>
    <name type="common">Nematode worm</name>
    <dbReference type="NCBI Taxonomy" id="135651"/>
    <lineage>
        <taxon>Eukaryota</taxon>
        <taxon>Metazoa</taxon>
        <taxon>Ecdysozoa</taxon>
        <taxon>Nematoda</taxon>
        <taxon>Chromadorea</taxon>
        <taxon>Rhabditida</taxon>
        <taxon>Rhabditina</taxon>
        <taxon>Rhabditomorpha</taxon>
        <taxon>Rhabditoidea</taxon>
        <taxon>Rhabditidae</taxon>
        <taxon>Peloderinae</taxon>
        <taxon>Caenorhabditis</taxon>
    </lineage>
</organism>
<dbReference type="InterPro" id="IPR003347">
    <property type="entry name" value="JmjC_dom"/>
</dbReference>
<dbReference type="PROSITE" id="PS51184">
    <property type="entry name" value="JMJC"/>
    <property type="match status" value="1"/>
</dbReference>
<dbReference type="STRING" id="135651.G0NN82"/>
<keyword evidence="10" id="KW-0539">Nucleus</keyword>
<dbReference type="GO" id="GO:0044666">
    <property type="term" value="C:MLL3/4 complex"/>
    <property type="evidence" value="ECO:0007669"/>
    <property type="project" value="EnsemblMetazoa"/>
</dbReference>
<evidence type="ECO:0000256" key="6">
    <source>
        <dbReference type="ARBA" id="ARBA00022853"/>
    </source>
</evidence>
<dbReference type="HOGENOM" id="CLU_003187_0_0_1"/>
<dbReference type="Gene3D" id="2.10.110.20">
    <property type="match status" value="1"/>
</dbReference>
<comment type="similarity">
    <text evidence="11">Belongs to the UTX family.</text>
</comment>
<keyword evidence="5" id="KW-0862">Zinc</keyword>
<dbReference type="Gene3D" id="1.20.58.1370">
    <property type="match status" value="1"/>
</dbReference>
<evidence type="ECO:0000256" key="7">
    <source>
        <dbReference type="ARBA" id="ARBA00022964"/>
    </source>
</evidence>
<dbReference type="Gene3D" id="1.25.40.10">
    <property type="entry name" value="Tetratricopeptide repeat domain"/>
    <property type="match status" value="3"/>
</dbReference>
<dbReference type="InParanoid" id="G0NN82"/>
<feature type="repeat" description="TPR" evidence="12">
    <location>
        <begin position="141"/>
        <end position="174"/>
    </location>
</feature>
<gene>
    <name evidence="14" type="primary">Cbn-utx-1</name>
    <name evidence="14" type="ORF">CAEBREN_16522</name>
</gene>
<dbReference type="PANTHER" id="PTHR14017">
    <property type="entry name" value="LYSINE-SPECIFIC DEMETHYLASE"/>
    <property type="match status" value="1"/>
</dbReference>
<keyword evidence="12" id="KW-0802">TPR repeat</keyword>
<evidence type="ECO:0000313" key="14">
    <source>
        <dbReference type="EMBL" id="EGT34454.1"/>
    </source>
</evidence>
<dbReference type="OMA" id="QRKYHTA"/>
<evidence type="ECO:0000256" key="9">
    <source>
        <dbReference type="ARBA" id="ARBA00023004"/>
    </source>
</evidence>
<feature type="repeat" description="TPR" evidence="12">
    <location>
        <begin position="412"/>
        <end position="445"/>
    </location>
</feature>
<dbReference type="OrthoDB" id="418911at2759"/>
<dbReference type="PROSITE" id="PS50005">
    <property type="entry name" value="TPR"/>
    <property type="match status" value="3"/>
</dbReference>
<evidence type="ECO:0000256" key="11">
    <source>
        <dbReference type="ARBA" id="ARBA00034483"/>
    </source>
</evidence>
<comment type="subcellular location">
    <subcellularLocation>
        <location evidence="2">Nucleus</location>
    </subcellularLocation>
</comment>
<proteinExistence type="inferred from homology"/>
<evidence type="ECO:0000256" key="4">
    <source>
        <dbReference type="ARBA" id="ARBA00022723"/>
    </source>
</evidence>
<dbReference type="FunFam" id="2.60.120.650:FF:000068">
    <property type="entry name" value="UTX (Ubiquitously transcribed TPR on X) homolog"/>
    <property type="match status" value="1"/>
</dbReference>
<evidence type="ECO:0000256" key="12">
    <source>
        <dbReference type="PROSITE-ProRule" id="PRU00339"/>
    </source>
</evidence>
<evidence type="ECO:0000256" key="8">
    <source>
        <dbReference type="ARBA" id="ARBA00023002"/>
    </source>
</evidence>
<evidence type="ECO:0000259" key="13">
    <source>
        <dbReference type="PROSITE" id="PS51184"/>
    </source>
</evidence>
<dbReference type="Pfam" id="PF13432">
    <property type="entry name" value="TPR_16"/>
    <property type="match status" value="2"/>
</dbReference>
<keyword evidence="4" id="KW-0479">Metal-binding</keyword>
<dbReference type="SUPFAM" id="SSF51197">
    <property type="entry name" value="Clavaminate synthase-like"/>
    <property type="match status" value="1"/>
</dbReference>
<feature type="domain" description="JmjC" evidence="13">
    <location>
        <begin position="866"/>
        <end position="1029"/>
    </location>
</feature>
<dbReference type="GO" id="GO:0001708">
    <property type="term" value="P:cell fate specification"/>
    <property type="evidence" value="ECO:0007669"/>
    <property type="project" value="EnsemblMetazoa"/>
</dbReference>
<dbReference type="InterPro" id="IPR051630">
    <property type="entry name" value="Corepressor-Demethylase"/>
</dbReference>
<dbReference type="SMART" id="SM00558">
    <property type="entry name" value="JmjC"/>
    <property type="match status" value="1"/>
</dbReference>
<reference evidence="15" key="1">
    <citation type="submission" date="2011-07" db="EMBL/GenBank/DDBJ databases">
        <authorList>
            <consortium name="Caenorhabditis brenneri Sequencing and Analysis Consortium"/>
            <person name="Wilson R.K."/>
        </authorList>
    </citation>
    <scope>NUCLEOTIDE SEQUENCE [LARGE SCALE GENOMIC DNA]</scope>
    <source>
        <strain evidence="15">PB2801</strain>
    </source>
</reference>
<dbReference type="GO" id="GO:0031490">
    <property type="term" value="F:chromatin DNA binding"/>
    <property type="evidence" value="ECO:0007669"/>
    <property type="project" value="TreeGrafter"/>
</dbReference>
<sequence>MTTISLLTPPMDESEPLQHEIKYEYNSQFRVLPPFSGYEQERLRSLGFHDFEEFYNRHPNDPNYNVHVRQFFAKSKKYLEQYISDMKRLYKKHKFKTMERRIFFARARICQVVLMAMDWTGALELYQELLAEDPEKFSKSPDLYWGLGMVYLHFKQWRPAIEAFNRLLYCHPNGRITVEVRIRLAMCYQEIQDYERALRLYYLCLHDVDESKFMNKSVLKYNIAACNENFGELETADVSYRKLIVDFESYEKFHTHGNVNDEMKDQLRVLTAAANRQIGWIYYRKAYKDEKNRMELLKKAQERLMKAIEINPADGKNYYYLGRVYGGQANGNDHMSTMLAGILPGGTRNPLGLGQLSESAHDAFLNFRLSIDKQEQNENCWCSIGALYQKQNQPMDALQAFICAIELNPRLTAAWVDLGELYEKNCQYQDALECFKSAMKNYPVAPIPIKARVTFLEKELNVTNRPTKPANHMISDTFNMVIPSLKEAYEQPIPLELRNRQNSTYEEGLAHYDNAFYHVWFNNRIMSGCFETDWVRPDPKPMEDLEVRVMEMMRANEPLLVKAERQVYECLITSSLVYQNNILEFCVPEACLEMPRVSEEMIQRLAVEGHLIDNPRCYEYDFLPKCFIQPLPASFSLLSKLYVPIDITSEELMAMLHKKATNPTYNPVFEEFAHLPKAPELPLKPIATEEEVKAALEKNERHPLIMKTPILTVDNRKEAQSLELQRYLDNSTISCIRGLTSCLRLDLSLFSTKAVAEIDPNQEIRVLTQYHIPAETNCDHAGQPTWDCINHKSSTTVIKYAQYQIDTFRHTLKRESEKVKRSGGRGPSPKRMKLMASAQNKIAPTPPKDLKYLKFGTRVNLADDVKWGKQISELSKLPAFCRLIAGSNMLSHLGHQVQGMNTVSLDMKVPGARITAHQENNNVAAVNINVGPGDCEWFAVPYEYSGKIEEMCKKKQIDFLKGSYWPVMTDLLDAGIPVHRFTQKAGDMVYVPGGTLFWVQSTGWCNNISWNVAPMNNHQLTISLRSYEYNRLRSYKSLVPMQMLCWQLAKNVKFTNPMIYNTCRGVLIRSLSYIQMMTDWLNSLKKSIKVHPKTAGEPAHFCMSCLAEVFSIMLVKEVGSSFSVFCAYCARQQNMEEFIALQQIPTADLVKIYDNMKYISPATLNNQKQSFTA</sequence>
<dbReference type="Pfam" id="PF21322">
    <property type="entry name" value="KDM6_C-hel"/>
    <property type="match status" value="1"/>
</dbReference>
<accession>G0NN82</accession>
<dbReference type="InterPro" id="IPR011990">
    <property type="entry name" value="TPR-like_helical_dom_sf"/>
</dbReference>
<comment type="cofactor">
    <cofactor evidence="1">
        <name>Fe(2+)</name>
        <dbReference type="ChEBI" id="CHEBI:29033"/>
    </cofactor>
</comment>
<name>G0NN82_CAEBE</name>
<dbReference type="SMART" id="SM00028">
    <property type="entry name" value="TPR"/>
    <property type="match status" value="4"/>
</dbReference>
<dbReference type="FunCoup" id="G0NN82">
    <property type="interactions" value="2602"/>
</dbReference>
<evidence type="ECO:0000256" key="2">
    <source>
        <dbReference type="ARBA" id="ARBA00004123"/>
    </source>
</evidence>
<keyword evidence="15" id="KW-1185">Reference proteome</keyword>
<dbReference type="GO" id="GO:0012501">
    <property type="term" value="P:programmed cell death"/>
    <property type="evidence" value="ECO:0007669"/>
    <property type="project" value="EnsemblMetazoa"/>
</dbReference>
<dbReference type="SUPFAM" id="SSF48452">
    <property type="entry name" value="TPR-like"/>
    <property type="match status" value="2"/>
</dbReference>
<dbReference type="InterPro" id="IPR046941">
    <property type="entry name" value="KDM6_GATAL_sf"/>
</dbReference>
<dbReference type="eggNOG" id="KOG1124">
    <property type="taxonomic scope" value="Eukaryota"/>
</dbReference>
<dbReference type="Pfam" id="PF21326">
    <property type="entry name" value="KDM6_GATAL"/>
    <property type="match status" value="1"/>
</dbReference>
<dbReference type="Gene3D" id="2.60.120.650">
    <property type="entry name" value="Cupin"/>
    <property type="match status" value="1"/>
</dbReference>
<keyword evidence="7" id="KW-0223">Dioxygenase</keyword>
<evidence type="ECO:0000256" key="1">
    <source>
        <dbReference type="ARBA" id="ARBA00001954"/>
    </source>
</evidence>
<dbReference type="Proteomes" id="UP000008068">
    <property type="component" value="Unassembled WGS sequence"/>
</dbReference>
<dbReference type="GO" id="GO:0000978">
    <property type="term" value="F:RNA polymerase II cis-regulatory region sequence-specific DNA binding"/>
    <property type="evidence" value="ECO:0007669"/>
    <property type="project" value="TreeGrafter"/>
</dbReference>
<keyword evidence="8" id="KW-0560">Oxidoreductase</keyword>
<dbReference type="GO" id="GO:0046872">
    <property type="term" value="F:metal ion binding"/>
    <property type="evidence" value="ECO:0007669"/>
    <property type="project" value="UniProtKB-KW"/>
</dbReference>
<dbReference type="InterPro" id="IPR048562">
    <property type="entry name" value="KDM6A_B-like_C-hel"/>
</dbReference>
<dbReference type="EMBL" id="GL379913">
    <property type="protein sequence ID" value="EGT34454.1"/>
    <property type="molecule type" value="Genomic_DNA"/>
</dbReference>
<dbReference type="AlphaFoldDB" id="G0NN82"/>
<dbReference type="GO" id="GO:0071558">
    <property type="term" value="F:histone H3K27me2/H3K27me3 demethylase activity"/>
    <property type="evidence" value="ECO:0007669"/>
    <property type="project" value="TreeGrafter"/>
</dbReference>